<keyword evidence="4 9" id="KW-0812">Transmembrane</keyword>
<evidence type="ECO:0000313" key="11">
    <source>
        <dbReference type="EMBL" id="KAJ3615555.1"/>
    </source>
</evidence>
<evidence type="ECO:0000256" key="4">
    <source>
        <dbReference type="ARBA" id="ARBA00022692"/>
    </source>
</evidence>
<evidence type="ECO:0000313" key="12">
    <source>
        <dbReference type="Proteomes" id="UP001168821"/>
    </source>
</evidence>
<sequence length="924" mass="104316">MGELFRSENFCLIELIVPSNIVYEAVGLTGELGWLQYKDLNSDVSQFQRNFVREIRKCEDLERILKHFAMAMESHKLCRNSDLLIDLDAEEKVMVSKKYMNLTLSIKKISKYAFPLLYEIDELEQRLYDLEKTLKQAEENEQSLLEELTNLQEFQSVLEGSFLFLSGTERIFLPSALYCFPDNKCDSGSPALRFGSLTISNFFIQSLAKLATMHRCIAGVIELSKKTSFERLLWRICRGSAFLRICNSQSLGGVQKSVFVVFFQGTLLGERIRRACDGFGAKLYACPESANERSALLKHVKTSLYDLEMVLQRTVDHKLMLLTNIKERYEGWFVALKKVKSTYFVLNTFNYDVTNSALIGEAWCPVARLPAVYNAMEKVRKRAGNPTPIILKQKITKEQPPTLYLTNKFTNAFQAIVDAYGVASYKEVNPALFTLVSFPFLFGIMFGDVGHGAVMTIFGAWMCIREKSLRTKRGAGEFWDTAFSGRYIILLMGLFSMYAGFIYNDIFSKAMWLFSSAYYLPTEAIDSGCPSGCGFNGSPYPFGLDPVWALAANKLAFLNSFKMKMSVIVGVVHMLVAIFLNVFNHSFFKNKLKIYCETIPQFLFMASIFGYLCALIISKYGSQLNTNLSPLPPFLPCDGLGKGLGSLRPLPVCVYLTMLPQTHHSFSFIICTRWLNSYPPFHGGGQTDPSLLVVLISMFLSPNDISYGSRTYMYRGQSVIQKILVATAVLCVPWMLLSHILVQKFRQKLTSSRAYNQLENISNYELGVFLNCENEAEGNSEIGLFVQEPVNAADESHCGPPEGRFGEILVNRAIHTIEFCLGAVSNTASYLRLWALSLAHAQLSEVLWTMVLRPAFTKSFIVLYIAFFIWATLSVFVLVIMEGLSAFLHALRLHWVEFQNKFYEGGGHAFAPFSFKTAVHQTAA</sequence>
<proteinExistence type="inferred from homology"/>
<evidence type="ECO:0000256" key="7">
    <source>
        <dbReference type="ARBA" id="ARBA00023065"/>
    </source>
</evidence>
<feature type="coiled-coil region" evidence="10">
    <location>
        <begin position="120"/>
        <end position="154"/>
    </location>
</feature>
<feature type="transmembrane region" description="Helical" evidence="9">
    <location>
        <begin position="723"/>
        <end position="742"/>
    </location>
</feature>
<dbReference type="AlphaFoldDB" id="A0AA38LZ42"/>
<comment type="caution">
    <text evidence="11">The sequence shown here is derived from an EMBL/GenBank/DDBJ whole genome shotgun (WGS) entry which is preliminary data.</text>
</comment>
<evidence type="ECO:0000256" key="6">
    <source>
        <dbReference type="ARBA" id="ARBA00022989"/>
    </source>
</evidence>
<keyword evidence="5 9" id="KW-0375">Hydrogen ion transport</keyword>
<keyword evidence="8 9" id="KW-0472">Membrane</keyword>
<dbReference type="PANTHER" id="PTHR11629:SF63">
    <property type="entry name" value="V-TYPE PROTON ATPASE SUBUNIT A"/>
    <property type="match status" value="1"/>
</dbReference>
<evidence type="ECO:0000256" key="2">
    <source>
        <dbReference type="ARBA" id="ARBA00009904"/>
    </source>
</evidence>
<dbReference type="GO" id="GO:0007035">
    <property type="term" value="P:vacuolar acidification"/>
    <property type="evidence" value="ECO:0007669"/>
    <property type="project" value="TreeGrafter"/>
</dbReference>
<feature type="transmembrane region" description="Helical" evidence="9">
    <location>
        <begin position="602"/>
        <end position="621"/>
    </location>
</feature>
<dbReference type="PIRSF" id="PIRSF001293">
    <property type="entry name" value="ATP6V0A1"/>
    <property type="match status" value="1"/>
</dbReference>
<dbReference type="Proteomes" id="UP001168821">
    <property type="component" value="Unassembled WGS sequence"/>
</dbReference>
<evidence type="ECO:0000256" key="9">
    <source>
        <dbReference type="RuleBase" id="RU361189"/>
    </source>
</evidence>
<dbReference type="GO" id="GO:0005886">
    <property type="term" value="C:plasma membrane"/>
    <property type="evidence" value="ECO:0007669"/>
    <property type="project" value="TreeGrafter"/>
</dbReference>
<evidence type="ECO:0000256" key="5">
    <source>
        <dbReference type="ARBA" id="ARBA00022781"/>
    </source>
</evidence>
<evidence type="ECO:0000256" key="8">
    <source>
        <dbReference type="ARBA" id="ARBA00023136"/>
    </source>
</evidence>
<evidence type="ECO:0000256" key="1">
    <source>
        <dbReference type="ARBA" id="ARBA00004141"/>
    </source>
</evidence>
<dbReference type="GO" id="GO:0046961">
    <property type="term" value="F:proton-transporting ATPase activity, rotational mechanism"/>
    <property type="evidence" value="ECO:0007669"/>
    <property type="project" value="InterPro"/>
</dbReference>
<dbReference type="EMBL" id="JALNTZ010004054">
    <property type="protein sequence ID" value="KAJ3615555.1"/>
    <property type="molecule type" value="Genomic_DNA"/>
</dbReference>
<keyword evidence="7 9" id="KW-0406">Ion transport</keyword>
<comment type="function">
    <text evidence="9">Essential component of the vacuolar proton pump (V-ATPase), a multimeric enzyme that catalyzes the translocation of protons across the membranes. Required for assembly and activity of the V-ATPase.</text>
</comment>
<dbReference type="Pfam" id="PF01496">
    <property type="entry name" value="V_ATPase_I"/>
    <property type="match status" value="2"/>
</dbReference>
<dbReference type="InterPro" id="IPR002490">
    <property type="entry name" value="V-ATPase_116kDa_su"/>
</dbReference>
<dbReference type="GO" id="GO:0051117">
    <property type="term" value="F:ATPase binding"/>
    <property type="evidence" value="ECO:0007669"/>
    <property type="project" value="TreeGrafter"/>
</dbReference>
<dbReference type="PANTHER" id="PTHR11629">
    <property type="entry name" value="VACUOLAR PROTON ATPASES"/>
    <property type="match status" value="1"/>
</dbReference>
<gene>
    <name evidence="11" type="ORF">Zmor_016322</name>
</gene>
<organism evidence="11 12">
    <name type="scientific">Zophobas morio</name>
    <dbReference type="NCBI Taxonomy" id="2755281"/>
    <lineage>
        <taxon>Eukaryota</taxon>
        <taxon>Metazoa</taxon>
        <taxon>Ecdysozoa</taxon>
        <taxon>Arthropoda</taxon>
        <taxon>Hexapoda</taxon>
        <taxon>Insecta</taxon>
        <taxon>Pterygota</taxon>
        <taxon>Neoptera</taxon>
        <taxon>Endopterygota</taxon>
        <taxon>Coleoptera</taxon>
        <taxon>Polyphaga</taxon>
        <taxon>Cucujiformia</taxon>
        <taxon>Tenebrionidae</taxon>
        <taxon>Zophobas</taxon>
    </lineage>
</organism>
<evidence type="ECO:0000256" key="3">
    <source>
        <dbReference type="ARBA" id="ARBA00022448"/>
    </source>
</evidence>
<dbReference type="InterPro" id="IPR026028">
    <property type="entry name" value="V-type_ATPase_116kDa_su_euka"/>
</dbReference>
<feature type="transmembrane region" description="Helical" evidence="9">
    <location>
        <begin position="860"/>
        <end position="881"/>
    </location>
</feature>
<keyword evidence="3 9" id="KW-0813">Transport</keyword>
<dbReference type="GO" id="GO:0000220">
    <property type="term" value="C:vacuolar proton-transporting V-type ATPase, V0 domain"/>
    <property type="evidence" value="ECO:0007669"/>
    <property type="project" value="InterPro"/>
</dbReference>
<comment type="subcellular location">
    <subcellularLocation>
        <location evidence="1">Membrane</location>
        <topology evidence="1">Multi-pass membrane protein</topology>
    </subcellularLocation>
</comment>
<evidence type="ECO:0000256" key="10">
    <source>
        <dbReference type="SAM" id="Coils"/>
    </source>
</evidence>
<comment type="similarity">
    <text evidence="2 9">Belongs to the V-ATPase 116 kDa subunit family.</text>
</comment>
<protein>
    <recommendedName>
        <fullName evidence="9">V-type proton ATPase subunit a</fullName>
    </recommendedName>
</protein>
<feature type="transmembrane region" description="Helical" evidence="9">
    <location>
        <begin position="563"/>
        <end position="582"/>
    </location>
</feature>
<feature type="transmembrane region" description="Helical" evidence="9">
    <location>
        <begin position="485"/>
        <end position="503"/>
    </location>
</feature>
<keyword evidence="6 9" id="KW-1133">Transmembrane helix</keyword>
<keyword evidence="10" id="KW-0175">Coiled coil</keyword>
<name>A0AA38LZ42_9CUCU</name>
<feature type="transmembrane region" description="Helical" evidence="9">
    <location>
        <begin position="440"/>
        <end position="464"/>
    </location>
</feature>
<accession>A0AA38LZ42</accession>
<keyword evidence="12" id="KW-1185">Reference proteome</keyword>
<reference evidence="11" key="1">
    <citation type="journal article" date="2023" name="G3 (Bethesda)">
        <title>Whole genome assemblies of Zophobas morio and Tenebrio molitor.</title>
        <authorList>
            <person name="Kaur S."/>
            <person name="Stinson S.A."/>
            <person name="diCenzo G.C."/>
        </authorList>
    </citation>
    <scope>NUCLEOTIDE SEQUENCE</scope>
    <source>
        <strain evidence="11">QUZm001</strain>
    </source>
</reference>